<dbReference type="Pfam" id="PF12862">
    <property type="entry name" value="ANAPC5"/>
    <property type="match status" value="1"/>
</dbReference>
<dbReference type="PANTHER" id="PTHR12830:SF9">
    <property type="entry name" value="ANAPHASE-PROMOTING COMPLEX SUBUNIT 5"/>
    <property type="match status" value="1"/>
</dbReference>
<dbReference type="OrthoDB" id="2504561at2759"/>
<comment type="similarity">
    <text evidence="1">Belongs to the APC5 family.</text>
</comment>
<keyword evidence="5" id="KW-0833">Ubl conjugation pathway</keyword>
<keyword evidence="3" id="KW-0132">Cell division</keyword>
<keyword evidence="6" id="KW-0131">Cell cycle</keyword>
<accession>A0A9W8GDC6</accession>
<dbReference type="InterPro" id="IPR037679">
    <property type="entry name" value="Apc5"/>
</dbReference>
<evidence type="ECO:0000256" key="1">
    <source>
        <dbReference type="ARBA" id="ARBA00007450"/>
    </source>
</evidence>
<organism evidence="8 9">
    <name type="scientific">Coemansia spiralis</name>
    <dbReference type="NCBI Taxonomy" id="417178"/>
    <lineage>
        <taxon>Eukaryota</taxon>
        <taxon>Fungi</taxon>
        <taxon>Fungi incertae sedis</taxon>
        <taxon>Zoopagomycota</taxon>
        <taxon>Kickxellomycotina</taxon>
        <taxon>Kickxellomycetes</taxon>
        <taxon>Kickxellales</taxon>
        <taxon>Kickxellaceae</taxon>
        <taxon>Coemansia</taxon>
    </lineage>
</organism>
<dbReference type="PANTHER" id="PTHR12830">
    <property type="entry name" value="ANAPHASE-PROMOTING COMPLEX SUBUNIT 5"/>
    <property type="match status" value="1"/>
</dbReference>
<dbReference type="GO" id="GO:0045842">
    <property type="term" value="P:positive regulation of mitotic metaphase/anaphase transition"/>
    <property type="evidence" value="ECO:0007669"/>
    <property type="project" value="TreeGrafter"/>
</dbReference>
<dbReference type="InterPro" id="IPR026000">
    <property type="entry name" value="Apc5_dom"/>
</dbReference>
<protein>
    <recommendedName>
        <fullName evidence="2">Anaphase-promoting complex subunit 5</fullName>
    </recommendedName>
</protein>
<proteinExistence type="inferred from homology"/>
<evidence type="ECO:0000256" key="2">
    <source>
        <dbReference type="ARBA" id="ARBA00016066"/>
    </source>
</evidence>
<dbReference type="AlphaFoldDB" id="A0A9W8GDC6"/>
<evidence type="ECO:0000256" key="4">
    <source>
        <dbReference type="ARBA" id="ARBA00022776"/>
    </source>
</evidence>
<comment type="caution">
    <text evidence="8">The sequence shown here is derived from an EMBL/GenBank/DDBJ whole genome shotgun (WGS) entry which is preliminary data.</text>
</comment>
<name>A0A9W8GDC6_9FUNG</name>
<evidence type="ECO:0000313" key="8">
    <source>
        <dbReference type="EMBL" id="KAJ2679931.1"/>
    </source>
</evidence>
<feature type="domain" description="Anaphase-promoting complex subunit 5" evidence="7">
    <location>
        <begin position="232"/>
        <end position="319"/>
    </location>
</feature>
<dbReference type="EMBL" id="JANBTW010000008">
    <property type="protein sequence ID" value="KAJ2679931.1"/>
    <property type="molecule type" value="Genomic_DNA"/>
</dbReference>
<dbReference type="GO" id="GO:0051301">
    <property type="term" value="P:cell division"/>
    <property type="evidence" value="ECO:0007669"/>
    <property type="project" value="UniProtKB-KW"/>
</dbReference>
<evidence type="ECO:0000259" key="7">
    <source>
        <dbReference type="Pfam" id="PF12862"/>
    </source>
</evidence>
<dbReference type="GO" id="GO:0070979">
    <property type="term" value="P:protein K11-linked ubiquitination"/>
    <property type="evidence" value="ECO:0007669"/>
    <property type="project" value="TreeGrafter"/>
</dbReference>
<reference evidence="8" key="1">
    <citation type="submission" date="2022-07" db="EMBL/GenBank/DDBJ databases">
        <title>Phylogenomic reconstructions and comparative analyses of Kickxellomycotina fungi.</title>
        <authorList>
            <person name="Reynolds N.K."/>
            <person name="Stajich J.E."/>
            <person name="Barry K."/>
            <person name="Grigoriev I.V."/>
            <person name="Crous P."/>
            <person name="Smith M.E."/>
        </authorList>
    </citation>
    <scope>NUCLEOTIDE SEQUENCE</scope>
    <source>
        <strain evidence="8">NRRL 3115</strain>
    </source>
</reference>
<evidence type="ECO:0000313" key="9">
    <source>
        <dbReference type="Proteomes" id="UP001151518"/>
    </source>
</evidence>
<sequence length="595" mass="66664">MSLDQQTSGHYNGITYLSASKLVLLVAIDQYSRHYDWGPEAQSELSLFLVDRLCEPSWSAGWLELRNELDSVLVHSEDQTLRQLLGHRLKEIQTLDALHMFFDQLRLLISNAANPPATSQIDLEDGAILLDSESIFGLFVRRCCLAFDQLEFHQVGAFFSECTEAIRVIIADEPSTQPGAATGVVRSQLELQEHLEFQIARLEAESGAPMFSAMEDQIRHAMHALPNYSRVHYLEYLNQLRTGECQQAEASLRRFFDSNAIKDNRTIYQYALLYLAAMRAQLGMVDGARQALTEATHVARDCQDHTCLLYIMCWEARLQLSDIQERRLDASQLSRCESARQSICALIDKAAKMHNHEMWAMGTIALADFLVATTAPVRQIFETLVQALAILTEHGVQRLRKLWHLAASRAWLQYSNYAGGNLAMDGSSIGNNGGVWLALLHAQLAQPNSKNGDGPGDFLLTERERVEAACQLSRVQSAVCGSDAAAAQFSRYLESTCFANPARKDDLQDTLDWLRLQGSIKEEAHSKQPVLFSDSVLRQIAEARELIASGHICDARELLLSIVCLSEDIWDRSQQNTDTDLPGLQLAQQLLRSIE</sequence>
<dbReference type="GO" id="GO:0005680">
    <property type="term" value="C:anaphase-promoting complex"/>
    <property type="evidence" value="ECO:0007669"/>
    <property type="project" value="InterPro"/>
</dbReference>
<gene>
    <name evidence="8" type="ORF">GGI25_001120</name>
</gene>
<dbReference type="GO" id="GO:0031145">
    <property type="term" value="P:anaphase-promoting complex-dependent catabolic process"/>
    <property type="evidence" value="ECO:0007669"/>
    <property type="project" value="TreeGrafter"/>
</dbReference>
<dbReference type="Proteomes" id="UP001151518">
    <property type="component" value="Unassembled WGS sequence"/>
</dbReference>
<evidence type="ECO:0000256" key="5">
    <source>
        <dbReference type="ARBA" id="ARBA00022786"/>
    </source>
</evidence>
<evidence type="ECO:0000256" key="6">
    <source>
        <dbReference type="ARBA" id="ARBA00023306"/>
    </source>
</evidence>
<keyword evidence="4" id="KW-0498">Mitosis</keyword>
<evidence type="ECO:0000256" key="3">
    <source>
        <dbReference type="ARBA" id="ARBA00022618"/>
    </source>
</evidence>